<keyword evidence="2" id="KW-1185">Reference proteome</keyword>
<sequence length="144" mass="16854">MNRFLTSKEYKENKTSVIDRKTKLIILNHSGTGATGRNQLSGSNQAGLWVVTSKGLFYDEKCVKMYLNQRFQFVTYHMGYSPLNKIHSQHVGTSFLLKHTRIDNIETEKRQQHLLMLFGTKNEQNFYYLRLSTTTLKIIIILKY</sequence>
<dbReference type="AlphaFoldDB" id="A0A4Q9M0D3"/>
<comment type="caution">
    <text evidence="1">The sequence shown here is derived from an EMBL/GenBank/DDBJ whole genome shotgun (WGS) entry which is preliminary data.</text>
</comment>
<dbReference type="EMBL" id="PITK01000147">
    <property type="protein sequence ID" value="TBU20025.1"/>
    <property type="molecule type" value="Genomic_DNA"/>
</dbReference>
<evidence type="ECO:0000313" key="2">
    <source>
        <dbReference type="Proteomes" id="UP000292282"/>
    </source>
</evidence>
<dbReference type="Proteomes" id="UP000292282">
    <property type="component" value="Unassembled WGS sequence"/>
</dbReference>
<gene>
    <name evidence="1" type="ORF">CWI38_0147p0010</name>
</gene>
<evidence type="ECO:0000313" key="1">
    <source>
        <dbReference type="EMBL" id="TBU20025.1"/>
    </source>
</evidence>
<proteinExistence type="predicted"/>
<protein>
    <submittedName>
        <fullName evidence="1">Uncharacterized protein</fullName>
    </submittedName>
</protein>
<name>A0A4Q9M0D3_9MICR</name>
<accession>A0A4Q9M0D3</accession>
<reference evidence="1 2" key="1">
    <citation type="submission" date="2017-12" db="EMBL/GenBank/DDBJ databases">
        <authorList>
            <person name="Pombert J.-F."/>
            <person name="Haag K.L."/>
            <person name="Ebert D."/>
        </authorList>
    </citation>
    <scope>NUCLEOTIDE SEQUENCE [LARGE SCALE GENOMIC DNA]</scope>
    <source>
        <strain evidence="1">IL-G-3</strain>
    </source>
</reference>
<organism evidence="1 2">
    <name type="scientific">Hamiltosporidium tvaerminnensis</name>
    <dbReference type="NCBI Taxonomy" id="1176355"/>
    <lineage>
        <taxon>Eukaryota</taxon>
        <taxon>Fungi</taxon>
        <taxon>Fungi incertae sedis</taxon>
        <taxon>Microsporidia</taxon>
        <taxon>Dubosqiidae</taxon>
        <taxon>Hamiltosporidium</taxon>
    </lineage>
</organism>
<dbReference type="VEuPathDB" id="MicrosporidiaDB:CWI38_0147p0010"/>